<name>A0A183DCU8_9BILA</name>
<gene>
    <name evidence="1" type="ORF">GPUH_LOCUS6539</name>
</gene>
<sequence length="168" mass="19471">MTKCDIKVTHVIFDLDGLLLDSETIYTRVNEELMQSYGKKYTMELKTKTTGMKLDELVNVVLEHEGLTGKVTFEEYKKRYLELSAKYLPESKLMPGALRLVKHFAKHNVPMALCTGSSTFEFDCKMKNQGELLSLLKIRVRMFIIFAPCKMRKSIIYTLAKKKNEFIK</sequence>
<reference evidence="1 2" key="2">
    <citation type="submission" date="2018-11" db="EMBL/GenBank/DDBJ databases">
        <authorList>
            <consortium name="Pathogen Informatics"/>
        </authorList>
    </citation>
    <scope>NUCLEOTIDE SEQUENCE [LARGE SCALE GENOMIC DNA]</scope>
</reference>
<reference evidence="3" key="1">
    <citation type="submission" date="2016-06" db="UniProtKB">
        <authorList>
            <consortium name="WormBaseParasite"/>
        </authorList>
    </citation>
    <scope>IDENTIFICATION</scope>
</reference>
<dbReference type="Gene3D" id="1.10.150.240">
    <property type="entry name" value="Putative phosphatase, domain 2"/>
    <property type="match status" value="1"/>
</dbReference>
<keyword evidence="2" id="KW-1185">Reference proteome</keyword>
<dbReference type="WBParaSite" id="GPUH_0000654801-mRNA-1">
    <property type="protein sequence ID" value="GPUH_0000654801-mRNA-1"/>
    <property type="gene ID" value="GPUH_0000654801"/>
</dbReference>
<evidence type="ECO:0000313" key="1">
    <source>
        <dbReference type="EMBL" id="VDK55087.1"/>
    </source>
</evidence>
<dbReference type="SFLD" id="SFLDS00003">
    <property type="entry name" value="Haloacid_Dehalogenase"/>
    <property type="match status" value="1"/>
</dbReference>
<dbReference type="SUPFAM" id="SSF56784">
    <property type="entry name" value="HAD-like"/>
    <property type="match status" value="1"/>
</dbReference>
<proteinExistence type="predicted"/>
<dbReference type="Pfam" id="PF13419">
    <property type="entry name" value="HAD_2"/>
    <property type="match status" value="1"/>
</dbReference>
<dbReference type="Proteomes" id="UP000271098">
    <property type="component" value="Unassembled WGS sequence"/>
</dbReference>
<dbReference type="OrthoDB" id="40579at2759"/>
<evidence type="ECO:0000313" key="3">
    <source>
        <dbReference type="WBParaSite" id="GPUH_0000654801-mRNA-1"/>
    </source>
</evidence>
<protein>
    <submittedName>
        <fullName evidence="3">Pseudouridine-5'-monophosphatase</fullName>
    </submittedName>
</protein>
<dbReference type="Gene3D" id="3.40.50.1000">
    <property type="entry name" value="HAD superfamily/HAD-like"/>
    <property type="match status" value="1"/>
</dbReference>
<dbReference type="InterPro" id="IPR023214">
    <property type="entry name" value="HAD_sf"/>
</dbReference>
<accession>A0A183DCU8</accession>
<dbReference type="PANTHER" id="PTHR18901">
    <property type="entry name" value="2-DEOXYGLUCOSE-6-PHOSPHATE PHOSPHATASE 2"/>
    <property type="match status" value="1"/>
</dbReference>
<dbReference type="InterPro" id="IPR023198">
    <property type="entry name" value="PGP-like_dom2"/>
</dbReference>
<dbReference type="PANTHER" id="PTHR18901:SF38">
    <property type="entry name" value="PSEUDOURIDINE-5'-PHOSPHATASE"/>
    <property type="match status" value="1"/>
</dbReference>
<dbReference type="InterPro" id="IPR036412">
    <property type="entry name" value="HAD-like_sf"/>
</dbReference>
<dbReference type="SFLD" id="SFLDG01129">
    <property type="entry name" value="C1.5:_HAD__Beta-PGM__Phosphata"/>
    <property type="match status" value="1"/>
</dbReference>
<dbReference type="InterPro" id="IPR041492">
    <property type="entry name" value="HAD_2"/>
</dbReference>
<dbReference type="GO" id="GO:0016791">
    <property type="term" value="F:phosphatase activity"/>
    <property type="evidence" value="ECO:0007669"/>
    <property type="project" value="TreeGrafter"/>
</dbReference>
<dbReference type="EMBL" id="UYRT01015516">
    <property type="protein sequence ID" value="VDK55087.1"/>
    <property type="molecule type" value="Genomic_DNA"/>
</dbReference>
<dbReference type="AlphaFoldDB" id="A0A183DCU8"/>
<organism evidence="3">
    <name type="scientific">Gongylonema pulchrum</name>
    <dbReference type="NCBI Taxonomy" id="637853"/>
    <lineage>
        <taxon>Eukaryota</taxon>
        <taxon>Metazoa</taxon>
        <taxon>Ecdysozoa</taxon>
        <taxon>Nematoda</taxon>
        <taxon>Chromadorea</taxon>
        <taxon>Rhabditida</taxon>
        <taxon>Spirurina</taxon>
        <taxon>Spiruromorpha</taxon>
        <taxon>Spiruroidea</taxon>
        <taxon>Gongylonematidae</taxon>
        <taxon>Gongylonema</taxon>
    </lineage>
</organism>
<evidence type="ECO:0000313" key="2">
    <source>
        <dbReference type="Proteomes" id="UP000271098"/>
    </source>
</evidence>